<dbReference type="PANTHER" id="PTHR22803">
    <property type="entry name" value="MANNOSE, PHOSPHOLIPASE, LECTIN RECEPTOR RELATED"/>
    <property type="match status" value="1"/>
</dbReference>
<reference evidence="3 4" key="1">
    <citation type="journal article" date="2015" name="Nat. Commun.">
        <title>Lucilia cuprina genome unlocks parasitic fly biology to underpin future interventions.</title>
        <authorList>
            <person name="Anstead C.A."/>
            <person name="Korhonen P.K."/>
            <person name="Young N.D."/>
            <person name="Hall R.S."/>
            <person name="Jex A.R."/>
            <person name="Murali S.C."/>
            <person name="Hughes D.S."/>
            <person name="Lee S.F."/>
            <person name="Perry T."/>
            <person name="Stroehlein A.J."/>
            <person name="Ansell B.R."/>
            <person name="Breugelmans B."/>
            <person name="Hofmann A."/>
            <person name="Qu J."/>
            <person name="Dugan S."/>
            <person name="Lee S.L."/>
            <person name="Chao H."/>
            <person name="Dinh H."/>
            <person name="Han Y."/>
            <person name="Doddapaneni H.V."/>
            <person name="Worley K.C."/>
            <person name="Muzny D.M."/>
            <person name="Ioannidis P."/>
            <person name="Waterhouse R.M."/>
            <person name="Zdobnov E.M."/>
            <person name="James P.J."/>
            <person name="Bagnall N.H."/>
            <person name="Kotze A.C."/>
            <person name="Gibbs R.A."/>
            <person name="Richards S."/>
            <person name="Batterham P."/>
            <person name="Gasser R.B."/>
        </authorList>
    </citation>
    <scope>NUCLEOTIDE SEQUENCE [LARGE SCALE GENOMIC DNA]</scope>
    <source>
        <strain evidence="3 4">LS</strain>
        <tissue evidence="3">Full body</tissue>
    </source>
</reference>
<dbReference type="InterPro" id="IPR016186">
    <property type="entry name" value="C-type_lectin-like/link_sf"/>
</dbReference>
<dbReference type="SMART" id="SM00034">
    <property type="entry name" value="CLECT"/>
    <property type="match status" value="1"/>
</dbReference>
<name>A0A0L0BQK6_LUCCU</name>
<accession>A0A0L0BQK6</accession>
<keyword evidence="4" id="KW-1185">Reference proteome</keyword>
<dbReference type="PROSITE" id="PS50041">
    <property type="entry name" value="C_TYPE_LECTIN_2"/>
    <property type="match status" value="1"/>
</dbReference>
<dbReference type="OMA" id="FICECKE"/>
<dbReference type="InterPro" id="IPR001304">
    <property type="entry name" value="C-type_lectin-like"/>
</dbReference>
<dbReference type="InterPro" id="IPR050111">
    <property type="entry name" value="C-type_lectin/snaclec_domain"/>
</dbReference>
<evidence type="ECO:0000313" key="4">
    <source>
        <dbReference type="Proteomes" id="UP000037069"/>
    </source>
</evidence>
<comment type="caution">
    <text evidence="3">The sequence shown here is derived from an EMBL/GenBank/DDBJ whole genome shotgun (WGS) entry which is preliminary data.</text>
</comment>
<dbReference type="InterPro" id="IPR018378">
    <property type="entry name" value="C-type_lectin_CS"/>
</dbReference>
<dbReference type="InterPro" id="IPR016187">
    <property type="entry name" value="CTDL_fold"/>
</dbReference>
<dbReference type="PROSITE" id="PS00615">
    <property type="entry name" value="C_TYPE_LECTIN_1"/>
    <property type="match status" value="1"/>
</dbReference>
<keyword evidence="1" id="KW-1015">Disulfide bond</keyword>
<evidence type="ECO:0000256" key="1">
    <source>
        <dbReference type="ARBA" id="ARBA00023157"/>
    </source>
</evidence>
<evidence type="ECO:0000313" key="3">
    <source>
        <dbReference type="EMBL" id="KNC22268.1"/>
    </source>
</evidence>
<feature type="domain" description="C-type lectin" evidence="2">
    <location>
        <begin position="38"/>
        <end position="153"/>
    </location>
</feature>
<gene>
    <name evidence="3" type="ORF">FF38_10421</name>
</gene>
<dbReference type="EMBL" id="JRES01001520">
    <property type="protein sequence ID" value="KNC22268.1"/>
    <property type="molecule type" value="Genomic_DNA"/>
</dbReference>
<organism evidence="3 4">
    <name type="scientific">Lucilia cuprina</name>
    <name type="common">Green bottle fly</name>
    <name type="synonym">Australian sheep blowfly</name>
    <dbReference type="NCBI Taxonomy" id="7375"/>
    <lineage>
        <taxon>Eukaryota</taxon>
        <taxon>Metazoa</taxon>
        <taxon>Ecdysozoa</taxon>
        <taxon>Arthropoda</taxon>
        <taxon>Hexapoda</taxon>
        <taxon>Insecta</taxon>
        <taxon>Pterygota</taxon>
        <taxon>Neoptera</taxon>
        <taxon>Endopterygota</taxon>
        <taxon>Diptera</taxon>
        <taxon>Brachycera</taxon>
        <taxon>Muscomorpha</taxon>
        <taxon>Oestroidea</taxon>
        <taxon>Calliphoridae</taxon>
        <taxon>Luciliinae</taxon>
        <taxon>Lucilia</taxon>
    </lineage>
</organism>
<sequence length="167" mass="19838">MKRRSKALNSRRLFQSLIVIKRIISKNNHIGLSYQNCDKYSWFEGQIYCTQMNMTLVEIKTEAKSLELYSLIKKAQEQKSIKGDYIWIGGILNRFPTHQFVWLSTGEYFTYTNWYDNNPDFQDDNEFCVELVMDENWKWNDDSCITTGGFICECKEGTKKEETQNKF</sequence>
<dbReference type="AlphaFoldDB" id="A0A0L0BQK6"/>
<dbReference type="SUPFAM" id="SSF56436">
    <property type="entry name" value="C-type lectin-like"/>
    <property type="match status" value="1"/>
</dbReference>
<proteinExistence type="predicted"/>
<dbReference type="Proteomes" id="UP000037069">
    <property type="component" value="Unassembled WGS sequence"/>
</dbReference>
<protein>
    <recommendedName>
        <fullName evidence="2">C-type lectin domain-containing protein</fullName>
    </recommendedName>
</protein>
<dbReference type="OrthoDB" id="8065369at2759"/>
<evidence type="ECO:0000259" key="2">
    <source>
        <dbReference type="PROSITE" id="PS50041"/>
    </source>
</evidence>
<dbReference type="CDD" id="cd00037">
    <property type="entry name" value="CLECT"/>
    <property type="match status" value="1"/>
</dbReference>
<dbReference type="Pfam" id="PF00059">
    <property type="entry name" value="Lectin_C"/>
    <property type="match status" value="1"/>
</dbReference>
<dbReference type="Gene3D" id="3.10.100.10">
    <property type="entry name" value="Mannose-Binding Protein A, subunit A"/>
    <property type="match status" value="1"/>
</dbReference>